<feature type="domain" description="YqaJ viral recombinase" evidence="1">
    <location>
        <begin position="76"/>
        <end position="135"/>
    </location>
</feature>
<dbReference type="AlphaFoldDB" id="A0A6C0BNM5"/>
<evidence type="ECO:0000259" key="1">
    <source>
        <dbReference type="Pfam" id="PF09588"/>
    </source>
</evidence>
<dbReference type="InterPro" id="IPR051703">
    <property type="entry name" value="NF-kappa-B_Signaling_Reg"/>
</dbReference>
<dbReference type="Pfam" id="PF09588">
    <property type="entry name" value="YqaJ"/>
    <property type="match status" value="1"/>
</dbReference>
<dbReference type="PANTHER" id="PTHR46609">
    <property type="entry name" value="EXONUCLEASE, PHAGE-TYPE/RECB, C-TERMINAL DOMAIN-CONTAINING PROTEIN"/>
    <property type="match status" value="1"/>
</dbReference>
<dbReference type="EMBL" id="MN739201">
    <property type="protein sequence ID" value="QHS93209.1"/>
    <property type="molecule type" value="Genomic_DNA"/>
</dbReference>
<dbReference type="InterPro" id="IPR011335">
    <property type="entry name" value="Restrct_endonuc-II-like"/>
</dbReference>
<name>A0A6C0BNM5_9ZZZZ</name>
<organism evidence="2">
    <name type="scientific">viral metagenome</name>
    <dbReference type="NCBI Taxonomy" id="1070528"/>
    <lineage>
        <taxon>unclassified sequences</taxon>
        <taxon>metagenomes</taxon>
        <taxon>organismal metagenomes</taxon>
    </lineage>
</organism>
<dbReference type="Gene3D" id="3.90.320.10">
    <property type="match status" value="1"/>
</dbReference>
<proteinExistence type="predicted"/>
<protein>
    <recommendedName>
        <fullName evidence="1">YqaJ viral recombinase domain-containing protein</fullName>
    </recommendedName>
</protein>
<evidence type="ECO:0000313" key="2">
    <source>
        <dbReference type="EMBL" id="QHS93209.1"/>
    </source>
</evidence>
<dbReference type="InterPro" id="IPR019080">
    <property type="entry name" value="YqaJ_viral_recombinase"/>
</dbReference>
<reference evidence="2" key="1">
    <citation type="journal article" date="2020" name="Nature">
        <title>Giant virus diversity and host interactions through global metagenomics.</title>
        <authorList>
            <person name="Schulz F."/>
            <person name="Roux S."/>
            <person name="Paez-Espino D."/>
            <person name="Jungbluth S."/>
            <person name="Walsh D.A."/>
            <person name="Denef V.J."/>
            <person name="McMahon K.D."/>
            <person name="Konstantinidis K.T."/>
            <person name="Eloe-Fadrosh E.A."/>
            <person name="Kyrpides N.C."/>
            <person name="Woyke T."/>
        </authorList>
    </citation>
    <scope>NUCLEOTIDE SEQUENCE</scope>
    <source>
        <strain evidence="2">GVMAG-M-3300017989-17</strain>
    </source>
</reference>
<dbReference type="PANTHER" id="PTHR46609:SF8">
    <property type="entry name" value="YQAJ VIRAL RECOMBINASE DOMAIN-CONTAINING PROTEIN"/>
    <property type="match status" value="1"/>
</dbReference>
<dbReference type="CDD" id="cd22343">
    <property type="entry name" value="PDDEXK_lambda_exonuclease-like"/>
    <property type="match status" value="1"/>
</dbReference>
<accession>A0A6C0BNM5</accession>
<dbReference type="SUPFAM" id="SSF52980">
    <property type="entry name" value="Restriction endonuclease-like"/>
    <property type="match status" value="1"/>
</dbReference>
<dbReference type="InterPro" id="IPR011604">
    <property type="entry name" value="PDDEXK-like_dom_sf"/>
</dbReference>
<sequence length="314" mass="37334">MKRDYDWSSIVHKVEIVDKQPTLPPGTIETEYEKAPMKVSWIPADVPVTKENLLKHLETTEEERRRIWTIDQREPEWLRHRLGRLSGSKVGSAADHNKYESSQRLIHKWLYVPQKDNYAMKWGRDHEDEARESYRMMRINQFANGKYPIEFEPPPKYLDPDYQTITDVVPVDPNEISDKPYTNTIEVRGLVVHPTIPWFGYSSDGEVTETDDHGLLEIKCPQKKPYPEIPWSYYDQIQFGMFNFGLKWCDFFAWTPTQTSLHRFAFNEDYWNHDLFPKLEDFYMNRFLPEAIVAIEKERAWDPSTAKFTKKLHI</sequence>